<evidence type="ECO:0000313" key="2">
    <source>
        <dbReference type="Proteomes" id="UP001055072"/>
    </source>
</evidence>
<organism evidence="1 2">
    <name type="scientific">Irpex rosettiformis</name>
    <dbReference type="NCBI Taxonomy" id="378272"/>
    <lineage>
        <taxon>Eukaryota</taxon>
        <taxon>Fungi</taxon>
        <taxon>Dikarya</taxon>
        <taxon>Basidiomycota</taxon>
        <taxon>Agaricomycotina</taxon>
        <taxon>Agaricomycetes</taxon>
        <taxon>Polyporales</taxon>
        <taxon>Irpicaceae</taxon>
        <taxon>Irpex</taxon>
    </lineage>
</organism>
<dbReference type="Proteomes" id="UP001055072">
    <property type="component" value="Unassembled WGS sequence"/>
</dbReference>
<sequence length="685" mass="76630">MSQLQTELQPNDEPNETRMDIDTAPSPKPPPFTDRRRPNPEGRRASSVPAKRQKLIEPRIGYVYDEEMLLHSCVAPDGHPEQPSRITRIYNALLTSSVLAQMKRIPARAVERDEALLVHSEVLWDKVMAIAAMGEQELADSAPYYTDLSLYVHPMTPHSARMSCGGVIEATLAVARGQMKKTFAIVRPPGHHSEPDEHMGFCFFNNVAVAARVVQQLTHIKKILILDWDVHHGNGTQRAFYDDPSVLYISLHRYENGTYYPNGPFGAMTSSGDGPGQGFSVNIPWPNAGMGDGDYLHAFEHIVMPIAMEFAPELVIISAGFDAAQGDDLGECEVSPGGYAHMTHMLSGLADGKLVVALEGGYSLDAISRSALAVAKVLLGEAPPQLDPLVASVEATETVFQVAMHQSQFWKTLNPKKIEPREDIEEISFSIPELLKAHRQEYLFRTHDMLAVPFASTALEDRFSSQVACTADIMDNETLVVFIHEFGNLRAELGSALTCDLHLEHSYLVDYSKKMIEWVKQQQYALLDVNVYPKPFQTSTLRGKTPKDDYSGELMVYLWDNYIQLTDARKIILIGHGPGCQALMHLLNNRTVGLMRLVKGVIQVVGNWNVPATPVDNTELRKWYWKHSAVFLPRGHRLFANPKPFKKHGKLHEADEPQPIRLLLKAFDRIVTYIPQMLNDTFAPN</sequence>
<comment type="caution">
    <text evidence="1">The sequence shown here is derived from an EMBL/GenBank/DDBJ whole genome shotgun (WGS) entry which is preliminary data.</text>
</comment>
<keyword evidence="2" id="KW-1185">Reference proteome</keyword>
<evidence type="ECO:0000313" key="1">
    <source>
        <dbReference type="EMBL" id="KAI0085134.1"/>
    </source>
</evidence>
<reference evidence="1" key="1">
    <citation type="journal article" date="2021" name="Environ. Microbiol.">
        <title>Gene family expansions and transcriptome signatures uncover fungal adaptations to wood decay.</title>
        <authorList>
            <person name="Hage H."/>
            <person name="Miyauchi S."/>
            <person name="Viragh M."/>
            <person name="Drula E."/>
            <person name="Min B."/>
            <person name="Chaduli D."/>
            <person name="Navarro D."/>
            <person name="Favel A."/>
            <person name="Norest M."/>
            <person name="Lesage-Meessen L."/>
            <person name="Balint B."/>
            <person name="Merenyi Z."/>
            <person name="de Eugenio L."/>
            <person name="Morin E."/>
            <person name="Martinez A.T."/>
            <person name="Baldrian P."/>
            <person name="Stursova M."/>
            <person name="Martinez M.J."/>
            <person name="Novotny C."/>
            <person name="Magnuson J.K."/>
            <person name="Spatafora J.W."/>
            <person name="Maurice S."/>
            <person name="Pangilinan J."/>
            <person name="Andreopoulos W."/>
            <person name="LaButti K."/>
            <person name="Hundley H."/>
            <person name="Na H."/>
            <person name="Kuo A."/>
            <person name="Barry K."/>
            <person name="Lipzen A."/>
            <person name="Henrissat B."/>
            <person name="Riley R."/>
            <person name="Ahrendt S."/>
            <person name="Nagy L.G."/>
            <person name="Grigoriev I.V."/>
            <person name="Martin F."/>
            <person name="Rosso M.N."/>
        </authorList>
    </citation>
    <scope>NUCLEOTIDE SEQUENCE</scope>
    <source>
        <strain evidence="1">CBS 384.51</strain>
    </source>
</reference>
<accession>A0ACB8TTG9</accession>
<name>A0ACB8TTG9_9APHY</name>
<gene>
    <name evidence="1" type="ORF">BDY19DRAFT_1095136</name>
</gene>
<dbReference type="EMBL" id="MU274934">
    <property type="protein sequence ID" value="KAI0085134.1"/>
    <property type="molecule type" value="Genomic_DNA"/>
</dbReference>
<proteinExistence type="predicted"/>
<protein>
    <submittedName>
        <fullName evidence="1">Histone deacetylase complex protein</fullName>
    </submittedName>
</protein>